<dbReference type="InterPro" id="IPR010985">
    <property type="entry name" value="Ribbon_hlx_hlx"/>
</dbReference>
<dbReference type="AlphaFoldDB" id="A0A1G5ZTU2"/>
<evidence type="ECO:0000256" key="1">
    <source>
        <dbReference type="ARBA" id="ARBA00008580"/>
    </source>
</evidence>
<keyword evidence="2" id="KW-1277">Toxin-antitoxin system</keyword>
<gene>
    <name evidence="3" type="ORF">SAMN02927914_05942</name>
</gene>
<sequence>MSGRNFSLTDRLSGFIDKEVASGRHQNASEVVREALRRYEDDIAAEHASLAVLEKIAETGIAAIESGDFTLVSGPNGSQALLDRLNARASGRTEGSRPRHG</sequence>
<evidence type="ECO:0000313" key="4">
    <source>
        <dbReference type="Proteomes" id="UP000198588"/>
    </source>
</evidence>
<dbReference type="SUPFAM" id="SSF47598">
    <property type="entry name" value="Ribbon-helix-helix"/>
    <property type="match status" value="1"/>
</dbReference>
<name>A0A1G5ZTU2_9HYPH</name>
<dbReference type="InterPro" id="IPR022789">
    <property type="entry name" value="ParD"/>
</dbReference>
<comment type="similarity">
    <text evidence="1">Belongs to the ParD antitoxin family.</text>
</comment>
<dbReference type="Gene3D" id="6.10.10.120">
    <property type="entry name" value="Antitoxin ParD1-like"/>
    <property type="match status" value="1"/>
</dbReference>
<evidence type="ECO:0000256" key="2">
    <source>
        <dbReference type="ARBA" id="ARBA00022649"/>
    </source>
</evidence>
<dbReference type="CDD" id="cd22231">
    <property type="entry name" value="RHH_NikR_HicB-like"/>
    <property type="match status" value="1"/>
</dbReference>
<dbReference type="Pfam" id="PF03693">
    <property type="entry name" value="ParD_antitoxin"/>
    <property type="match status" value="1"/>
</dbReference>
<evidence type="ECO:0000313" key="3">
    <source>
        <dbReference type="EMBL" id="SDA97673.1"/>
    </source>
</evidence>
<protein>
    <submittedName>
        <fullName evidence="3">Antitoxin ParD1/3/4</fullName>
    </submittedName>
</protein>
<dbReference type="RefSeq" id="WP_091585617.1">
    <property type="nucleotide sequence ID" value="NZ_FMXM01000027.1"/>
</dbReference>
<dbReference type="NCBIfam" id="TIGR02606">
    <property type="entry name" value="antidote_CC2985"/>
    <property type="match status" value="1"/>
</dbReference>
<dbReference type="PANTHER" id="PTHR36582">
    <property type="entry name" value="ANTITOXIN PARD"/>
    <property type="match status" value="1"/>
</dbReference>
<dbReference type="InterPro" id="IPR038296">
    <property type="entry name" value="ParD_sf"/>
</dbReference>
<dbReference type="STRING" id="1165689.SAMN02927914_05942"/>
<proteinExistence type="inferred from homology"/>
<dbReference type="GO" id="GO:0006355">
    <property type="term" value="P:regulation of DNA-templated transcription"/>
    <property type="evidence" value="ECO:0007669"/>
    <property type="project" value="InterPro"/>
</dbReference>
<dbReference type="Proteomes" id="UP000198588">
    <property type="component" value="Unassembled WGS sequence"/>
</dbReference>
<dbReference type="OrthoDB" id="9811310at2"/>
<organism evidence="3 4">
    <name type="scientific">Mesorhizobium qingshengii</name>
    <dbReference type="NCBI Taxonomy" id="1165689"/>
    <lineage>
        <taxon>Bacteria</taxon>
        <taxon>Pseudomonadati</taxon>
        <taxon>Pseudomonadota</taxon>
        <taxon>Alphaproteobacteria</taxon>
        <taxon>Hyphomicrobiales</taxon>
        <taxon>Phyllobacteriaceae</taxon>
        <taxon>Mesorhizobium</taxon>
    </lineage>
</organism>
<accession>A0A1G5ZTU2</accession>
<dbReference type="PANTHER" id="PTHR36582:SF2">
    <property type="entry name" value="ANTITOXIN PARD"/>
    <property type="match status" value="1"/>
</dbReference>
<reference evidence="3 4" key="1">
    <citation type="submission" date="2016-10" db="EMBL/GenBank/DDBJ databases">
        <authorList>
            <person name="de Groot N.N."/>
        </authorList>
    </citation>
    <scope>NUCLEOTIDE SEQUENCE [LARGE SCALE GENOMIC DNA]</scope>
    <source>
        <strain evidence="3 4">CGMCC 1.12097</strain>
    </source>
</reference>
<dbReference type="EMBL" id="FMXM01000027">
    <property type="protein sequence ID" value="SDA97673.1"/>
    <property type="molecule type" value="Genomic_DNA"/>
</dbReference>